<dbReference type="EMBL" id="JASBWT010000006">
    <property type="protein sequence ID" value="KAJ9103845.1"/>
    <property type="molecule type" value="Genomic_DNA"/>
</dbReference>
<comment type="caution">
    <text evidence="1">The sequence shown here is derived from an EMBL/GenBank/DDBJ whole genome shotgun (WGS) entry which is preliminary data.</text>
</comment>
<accession>A0ACC2VY98</accession>
<proteinExistence type="predicted"/>
<dbReference type="Proteomes" id="UP001227268">
    <property type="component" value="Unassembled WGS sequence"/>
</dbReference>
<evidence type="ECO:0000313" key="2">
    <source>
        <dbReference type="Proteomes" id="UP001227268"/>
    </source>
</evidence>
<gene>
    <name evidence="1" type="ORF">QFC21_002307</name>
</gene>
<name>A0ACC2VY98_9TREE</name>
<keyword evidence="2" id="KW-1185">Reference proteome</keyword>
<protein>
    <submittedName>
        <fullName evidence="1">Uncharacterized protein</fullName>
    </submittedName>
</protein>
<reference evidence="1" key="1">
    <citation type="submission" date="2023-04" db="EMBL/GenBank/DDBJ databases">
        <title>Draft Genome sequencing of Naganishia species isolated from polar environments using Oxford Nanopore Technology.</title>
        <authorList>
            <person name="Leo P."/>
            <person name="Venkateswaran K."/>
        </authorList>
    </citation>
    <scope>NUCLEOTIDE SEQUENCE</scope>
    <source>
        <strain evidence="1">MNA-CCFEE 5423</strain>
    </source>
</reference>
<sequence>MQSVKIVEAVSKQTGTVIFLHGLGDAGTSFVPFAKVLQKQHPHLRFVFPTAQTLPITLNSGYPMPAWFDIKALDKLTNSIHDDEEGMMRSVAAVESLIEKEVKERGIKEERIVIGGFSQGCVISILTALRTRRDIAGVVSLSGWLPLSHKIEELTHPSAKNLAVFWGHGKDDAVTTSADGQQSCSLLQSIKGVNLPSVPTGTAFAKPGLRFESYEGLTHSLGDKEIRDLSEWLKYAVPA</sequence>
<evidence type="ECO:0000313" key="1">
    <source>
        <dbReference type="EMBL" id="KAJ9103845.1"/>
    </source>
</evidence>
<organism evidence="1 2">
    <name type="scientific">Naganishia friedmannii</name>
    <dbReference type="NCBI Taxonomy" id="89922"/>
    <lineage>
        <taxon>Eukaryota</taxon>
        <taxon>Fungi</taxon>
        <taxon>Dikarya</taxon>
        <taxon>Basidiomycota</taxon>
        <taxon>Agaricomycotina</taxon>
        <taxon>Tremellomycetes</taxon>
        <taxon>Filobasidiales</taxon>
        <taxon>Filobasidiaceae</taxon>
        <taxon>Naganishia</taxon>
    </lineage>
</organism>